<evidence type="ECO:0000256" key="2">
    <source>
        <dbReference type="ARBA" id="ARBA00012417"/>
    </source>
</evidence>
<dbReference type="Gene3D" id="1.10.150.20">
    <property type="entry name" value="5' to 3' exonuclease, C-terminal subdomain"/>
    <property type="match status" value="1"/>
</dbReference>
<dbReference type="AlphaFoldDB" id="D7DJC9"/>
<dbReference type="EMBL" id="CP002056">
    <property type="protein sequence ID" value="ADI30164.1"/>
    <property type="molecule type" value="Genomic_DNA"/>
</dbReference>
<keyword evidence="6" id="KW-0548">Nucleotidyltransferase</keyword>
<dbReference type="Pfam" id="PF00476">
    <property type="entry name" value="DNA_pol_A"/>
    <property type="match status" value="1"/>
</dbReference>
<dbReference type="GO" id="GO:0003887">
    <property type="term" value="F:DNA-directed DNA polymerase activity"/>
    <property type="evidence" value="ECO:0007669"/>
    <property type="project" value="UniProtKB-KW"/>
</dbReference>
<accession>D7DJC9</accession>
<dbReference type="InterPro" id="IPR001098">
    <property type="entry name" value="DNA-dir_DNA_pol_A_palm_dom"/>
</dbReference>
<dbReference type="SUPFAM" id="SSF56672">
    <property type="entry name" value="DNA/RNA polymerases"/>
    <property type="match status" value="1"/>
</dbReference>
<dbReference type="InterPro" id="IPR043502">
    <property type="entry name" value="DNA/RNA_pol_sf"/>
</dbReference>
<keyword evidence="7" id="KW-1185">Reference proteome</keyword>
<keyword evidence="6" id="KW-0808">Transferase</keyword>
<dbReference type="GO" id="GO:0006302">
    <property type="term" value="P:double-strand break repair"/>
    <property type="evidence" value="ECO:0007669"/>
    <property type="project" value="TreeGrafter"/>
</dbReference>
<evidence type="ECO:0000256" key="3">
    <source>
        <dbReference type="ARBA" id="ARBA00022705"/>
    </source>
</evidence>
<proteinExistence type="predicted"/>
<evidence type="ECO:0000313" key="6">
    <source>
        <dbReference type="EMBL" id="ADI30164.1"/>
    </source>
</evidence>
<feature type="domain" description="DNA-directed DNA polymerase family A palm" evidence="5">
    <location>
        <begin position="294"/>
        <end position="484"/>
    </location>
</feature>
<reference evidence="6 7" key="2">
    <citation type="journal article" date="2011" name="J. Bacteriol.">
        <title>Genomes of three methylotrophs from a single niche uncover genetic and metabolic divergence of Methylophilaceae.</title>
        <authorList>
            <person name="Lapidus A."/>
            <person name="Clum A."/>
            <person name="Labutti K."/>
            <person name="Kaluzhnaya M.G."/>
            <person name="Lim S."/>
            <person name="Beck D.A."/>
            <person name="Glavina Del Rio T."/>
            <person name="Nolan M."/>
            <person name="Mavromatis K."/>
            <person name="Huntemann M."/>
            <person name="Lucas S."/>
            <person name="Lidstrom M.E."/>
            <person name="Ivanova N."/>
            <person name="Chistoserdova L."/>
        </authorList>
    </citation>
    <scope>NUCLEOTIDE SEQUENCE [LARGE SCALE GENOMIC DNA]</scope>
    <source>
        <strain evidence="6 7">301</strain>
    </source>
</reference>
<protein>
    <recommendedName>
        <fullName evidence="2">DNA-directed DNA polymerase</fullName>
        <ecNumber evidence="2">2.7.7.7</ecNumber>
    </recommendedName>
</protein>
<reference evidence="7" key="1">
    <citation type="submission" date="2010-05" db="EMBL/GenBank/DDBJ databases">
        <title>Complete sequence of Methylotenera sp. 301.</title>
        <authorList>
            <person name="Lucas S."/>
            <person name="Copeland A."/>
            <person name="Lapidus A."/>
            <person name="Cheng J.-F."/>
            <person name="Bruce D."/>
            <person name="Goodwin L."/>
            <person name="Pitluck S."/>
            <person name="Clum A."/>
            <person name="Land M."/>
            <person name="Hauser L."/>
            <person name="Kyrpides N."/>
            <person name="Ivanova N."/>
            <person name="Chistoservova L."/>
            <person name="Kalyuzhnaya M."/>
            <person name="Woyke T."/>
        </authorList>
    </citation>
    <scope>NUCLEOTIDE SEQUENCE [LARGE SCALE GENOMIC DNA]</scope>
    <source>
        <strain evidence="7">301</strain>
    </source>
</reference>
<keyword evidence="3" id="KW-0235">DNA replication</keyword>
<dbReference type="OrthoDB" id="8887412at2"/>
<dbReference type="InterPro" id="IPR002298">
    <property type="entry name" value="DNA_polymerase_A"/>
</dbReference>
<dbReference type="KEGG" id="meh:M301_1787"/>
<dbReference type="Proteomes" id="UP000000383">
    <property type="component" value="Chromosome"/>
</dbReference>
<dbReference type="GO" id="GO:0006261">
    <property type="term" value="P:DNA-templated DNA replication"/>
    <property type="evidence" value="ECO:0007669"/>
    <property type="project" value="InterPro"/>
</dbReference>
<evidence type="ECO:0000259" key="5">
    <source>
        <dbReference type="SMART" id="SM00482"/>
    </source>
</evidence>
<comment type="subunit">
    <text evidence="1">Single-chain monomer with multiple functions.</text>
</comment>
<comment type="catalytic activity">
    <reaction evidence="4">
        <text>DNA(n) + a 2'-deoxyribonucleoside 5'-triphosphate = DNA(n+1) + diphosphate</text>
        <dbReference type="Rhea" id="RHEA:22508"/>
        <dbReference type="Rhea" id="RHEA-COMP:17339"/>
        <dbReference type="Rhea" id="RHEA-COMP:17340"/>
        <dbReference type="ChEBI" id="CHEBI:33019"/>
        <dbReference type="ChEBI" id="CHEBI:61560"/>
        <dbReference type="ChEBI" id="CHEBI:173112"/>
        <dbReference type="EC" id="2.7.7.7"/>
    </reaction>
</comment>
<evidence type="ECO:0000256" key="4">
    <source>
        <dbReference type="ARBA" id="ARBA00049244"/>
    </source>
</evidence>
<dbReference type="Gene3D" id="3.30.70.370">
    <property type="match status" value="1"/>
</dbReference>
<dbReference type="GO" id="GO:0003677">
    <property type="term" value="F:DNA binding"/>
    <property type="evidence" value="ECO:0007669"/>
    <property type="project" value="InterPro"/>
</dbReference>
<dbReference type="STRING" id="666681.M301_1787"/>
<name>D7DJC9_METV0</name>
<dbReference type="PANTHER" id="PTHR10133">
    <property type="entry name" value="DNA POLYMERASE I"/>
    <property type="match status" value="1"/>
</dbReference>
<evidence type="ECO:0000256" key="1">
    <source>
        <dbReference type="ARBA" id="ARBA00011541"/>
    </source>
</evidence>
<dbReference type="RefSeq" id="WP_013148476.1">
    <property type="nucleotide sequence ID" value="NC_014207.1"/>
</dbReference>
<dbReference type="HOGENOM" id="CLU_528752_0_0_4"/>
<dbReference type="PANTHER" id="PTHR10133:SF27">
    <property type="entry name" value="DNA POLYMERASE NU"/>
    <property type="match status" value="1"/>
</dbReference>
<evidence type="ECO:0000313" key="7">
    <source>
        <dbReference type="Proteomes" id="UP000000383"/>
    </source>
</evidence>
<gene>
    <name evidence="6" type="ordered locus">M301_1787</name>
</gene>
<dbReference type="SMART" id="SM00482">
    <property type="entry name" value="POLAc"/>
    <property type="match status" value="1"/>
</dbReference>
<dbReference type="eggNOG" id="COG0749">
    <property type="taxonomic scope" value="Bacteria"/>
</dbReference>
<sequence>MIKERIAIFLYLKDFTEKGNDRYFIYDEALFQEISVIQLVEYGGTLITHDYWLIAPSIYKSSGSLPKAVVDLPELAKFISGKKLDKETIKEKSIKALMKPYYTDIKDLDNYFEEYYRRISFELETYQLFSHMLFSCWENMTVLAKSKGEWDRYIEVELPVFNLMTKVAVRGIKTDNKILREHKKNIDDDFFRELKKFAIEYGLFFEVPIANVLHDILSDRGYDLTEMSVDFVLEFLPMVDNFGERVIALQKLQKSRVALANITLSKTRVCPIAETHSTVTSRMYYKNPTVQNLAKRYRDIFIADNDRTLSYVDYDQFEIGIMAALSKDKKLEEIYSNTDIYKKFSLEIFGDEGKRSISKKLFLAFTYGMTHVNLLEAVKQHGGDKEVARLFFDQFAVFIEWRVGIEKLFLENGRISTLFGNNLERTGVGELSFKEKRSCVSHVVQGTGSLIFKKALLELSKDSEIEILIPMHDAVLVQHLPAYDISKIIIVFESTMNIVLGDVINSKASIESFVH</sequence>
<dbReference type="EC" id="2.7.7.7" evidence="2"/>
<organism evidence="6 7">
    <name type="scientific">Methylotenera versatilis (strain 301)</name>
    <dbReference type="NCBI Taxonomy" id="666681"/>
    <lineage>
        <taxon>Bacteria</taxon>
        <taxon>Pseudomonadati</taxon>
        <taxon>Pseudomonadota</taxon>
        <taxon>Betaproteobacteria</taxon>
        <taxon>Nitrosomonadales</taxon>
        <taxon>Methylophilaceae</taxon>
        <taxon>Methylotenera</taxon>
    </lineage>
</organism>
<keyword evidence="6" id="KW-0239">DNA-directed DNA polymerase</keyword>